<dbReference type="Gene3D" id="1.10.560.10">
    <property type="entry name" value="GroEL-like equatorial domain"/>
    <property type="match status" value="1"/>
</dbReference>
<dbReference type="InterPro" id="IPR002194">
    <property type="entry name" value="Chaperonin_TCP-1_CS"/>
</dbReference>
<dbReference type="CDD" id="cd03341">
    <property type="entry name" value="TCP1_theta"/>
    <property type="match status" value="1"/>
</dbReference>
<evidence type="ECO:0000259" key="15">
    <source>
        <dbReference type="Pfam" id="PF23878"/>
    </source>
</evidence>
<dbReference type="PROSITE" id="PS00751">
    <property type="entry name" value="TCP1_2"/>
    <property type="match status" value="1"/>
</dbReference>
<evidence type="ECO:0000256" key="1">
    <source>
        <dbReference type="ARBA" id="ARBA00004496"/>
    </source>
</evidence>
<dbReference type="InterPro" id="IPR027409">
    <property type="entry name" value="GroEL-like_apical_dom_sf"/>
</dbReference>
<feature type="domain" description="ELP1 N-terminal second beta-propeller" evidence="14">
    <location>
        <begin position="443"/>
        <end position="687"/>
    </location>
</feature>
<dbReference type="Pfam" id="PF23878">
    <property type="entry name" value="TPR_ELP1"/>
    <property type="match status" value="1"/>
</dbReference>
<dbReference type="PROSITE" id="PS00750">
    <property type="entry name" value="TCP1_1"/>
    <property type="match status" value="1"/>
</dbReference>
<evidence type="ECO:0000259" key="14">
    <source>
        <dbReference type="Pfam" id="PF23797"/>
    </source>
</evidence>
<evidence type="ECO:0000256" key="6">
    <source>
        <dbReference type="ARBA" id="ARBA00022694"/>
    </source>
</evidence>
<feature type="domain" description="ELP1 first N-terminal beta-propeller" evidence="13">
    <location>
        <begin position="1"/>
        <end position="392"/>
    </location>
</feature>
<keyword evidence="6" id="KW-0819">tRNA processing</keyword>
<dbReference type="GO" id="GO:0000049">
    <property type="term" value="F:tRNA binding"/>
    <property type="evidence" value="ECO:0007669"/>
    <property type="project" value="TreeGrafter"/>
</dbReference>
<dbReference type="Pfam" id="PF04762">
    <property type="entry name" value="Beta-prop_ELP1_1st"/>
    <property type="match status" value="1"/>
</dbReference>
<dbReference type="InterPro" id="IPR056166">
    <property type="entry name" value="TPR_ELP1"/>
</dbReference>
<evidence type="ECO:0000259" key="17">
    <source>
        <dbReference type="Pfam" id="PF23936"/>
    </source>
</evidence>
<dbReference type="Gene3D" id="3.50.7.10">
    <property type="entry name" value="GroEL"/>
    <property type="match status" value="1"/>
</dbReference>
<accession>A0A4T0FQA5</accession>
<name>A0A4T0FQA5_9BASI</name>
<protein>
    <recommendedName>
        <fullName evidence="10">CCT-theta</fullName>
    </recommendedName>
</protein>
<dbReference type="InterPro" id="IPR056167">
    <property type="entry name" value="A-sol_ELP1"/>
</dbReference>
<dbReference type="OrthoDB" id="1748577at2759"/>
<dbReference type="Pfam" id="PF23797">
    <property type="entry name" value="Beta-prop_ELP1_2nd"/>
    <property type="match status" value="1"/>
</dbReference>
<dbReference type="Pfam" id="PF00118">
    <property type="entry name" value="Cpn60_TCP1"/>
    <property type="match status" value="1"/>
</dbReference>
<evidence type="ECO:0000256" key="10">
    <source>
        <dbReference type="ARBA" id="ARBA00029602"/>
    </source>
</evidence>
<evidence type="ECO:0000256" key="5">
    <source>
        <dbReference type="ARBA" id="ARBA00022490"/>
    </source>
</evidence>
<dbReference type="GO" id="GO:0051082">
    <property type="term" value="F:unfolded protein binding"/>
    <property type="evidence" value="ECO:0007669"/>
    <property type="project" value="InterPro"/>
</dbReference>
<dbReference type="InterPro" id="IPR056169">
    <property type="entry name" value="HB_ELP1"/>
</dbReference>
<feature type="compositionally biased region" description="Basic residues" evidence="12">
    <location>
        <begin position="1181"/>
        <end position="1190"/>
    </location>
</feature>
<proteinExistence type="inferred from homology"/>
<dbReference type="InterPro" id="IPR006849">
    <property type="entry name" value="Elp1"/>
</dbReference>
<dbReference type="GO" id="GO:0033588">
    <property type="term" value="C:elongator holoenzyme complex"/>
    <property type="evidence" value="ECO:0007669"/>
    <property type="project" value="InterPro"/>
</dbReference>
<comment type="similarity">
    <text evidence="4 11">Belongs to the TCP-1 chaperonin family.</text>
</comment>
<keyword evidence="19" id="KW-1185">Reference proteome</keyword>
<keyword evidence="7 11" id="KW-0547">Nucleotide-binding</keyword>
<dbReference type="GO" id="GO:0005524">
    <property type="term" value="F:ATP binding"/>
    <property type="evidence" value="ECO:0007669"/>
    <property type="project" value="UniProtKB-KW"/>
</dbReference>
<evidence type="ECO:0000256" key="8">
    <source>
        <dbReference type="ARBA" id="ARBA00022840"/>
    </source>
</evidence>
<comment type="subcellular location">
    <subcellularLocation>
        <location evidence="1">Cytoplasm</location>
    </subcellularLocation>
</comment>
<feature type="region of interest" description="Disordered" evidence="12">
    <location>
        <begin position="1172"/>
        <end position="1197"/>
    </location>
</feature>
<evidence type="ECO:0000256" key="2">
    <source>
        <dbReference type="ARBA" id="ARBA00005043"/>
    </source>
</evidence>
<reference evidence="18 19" key="1">
    <citation type="submission" date="2019-03" db="EMBL/GenBank/DDBJ databases">
        <title>Sequencing 23 genomes of Wallemia ichthyophaga.</title>
        <authorList>
            <person name="Gostincar C."/>
        </authorList>
    </citation>
    <scope>NUCLEOTIDE SEQUENCE [LARGE SCALE GENOMIC DNA]</scope>
    <source>
        <strain evidence="18 19">EXF-5753</strain>
    </source>
</reference>
<keyword evidence="9 11" id="KW-0143">Chaperone</keyword>
<dbReference type="UniPathway" id="UPA00988"/>
<sequence length="1870" mass="207046">MRSLLQLSNSAFSSSSTSASLAQVSFSPDLDVTLGCYEKTVGNSVEFEIRAWQSNSLSNKVASISLQAANTDKSQLISLSYLPDAQAVCVLARSGDIGLIRLDDFSIDDDVEYPTEIVGTVEPGIVAASYSPDEELLVIVTLNDDLLLMTANGQFDVLAELPLRSSDFGQDKNVNVGWGSKQTQFHGRAGKQAATLPGGPSLVADNNIDTQSHSQSEPVGLADDDGQVRVTWRGDSAFFAVSTLDLLDKESGDGQVKARVIRTYSRASAELQSTSEFAPGLSHPLAWRKGAGAPVIASLMRYGQTTGCAEGYDHLDVVFFERNGLRHGEFTLKGIAQTALLEKRAITVKELEWSCDGAVLAVHLQVDNEDVIQLYSTGNWHWYLKTEIYATKLFDRRVQGIKFSDETSLHLSIILPDSYQTIEWAWTVYSSPNEQHDLGLVVVVDGHETKCTPLGVANVPPPMSLYQVKSGGTPLQIAFTHAKFALLLPLGEVQVYGYDHTKPHSKPELVSTHRVPVHARQLAWMGEHALAVLTSGELAILDLEAHSYTKADIGEHVATALQHSLIVSGAHDTALLEDKEAQLFTFTAEAELSPLDLALDEFCPHVQYHGATESVVAMTSNGKLKLGELEGVMMTTLTNNALSFTLTPEFLIGTTSAHKAIFLDMHAEKKEVEEVEERRVERGSRIVLACPRAMRLILQMPRGNLETIAPRPLVLQNVKRDVDAANYRNAFIACRKHRIDMNIIFDHNPSLFFEKLNAFVDQIPEIDHLNLFLTGLRNEDLTLTQYAKRRDDSVDAAKPTKVNEICSAVRKELEGRDLVQYTQTIMTSYVRMTPPDVEAALNLLHKLKDVNSDLAEEGVKYIIFLVDSRTLFDHALGMYDFELVLMVAQHSQRDPKEYLPFLRNLQGMEIELQRFHIDDHLSRHGKALGHIYKSEGQLEMFITYTQDHELYKEALELSKSNSDTHKIVLEVYGDYLMSENLYRDAGLAYRLAHLTEKAMEAYDRAHAWQELFALMAVEGVSASEMEDTAYRIAEDLNQRRRFSEAGRVLSDYTSDVRAAADQYIKGGDFAEAIRTCIFKGQTTLIDSFIKPSLLNSQETVMDEVEEMGDQLTKQMERLHDLRKAKQAQPEAYYLEESLENNPALDNVDVSSEATTAVTQFTRYTQRASTFASSAMTGASKKNSKKSRRKAAMKEASGKRGTVNEEVYILASLKRLVERVHGTLREAGRLLDYLLLYAYDEEHGALTEKLGSLEKRIEDAIIETWKEDEGSIIDRVPEEEKGVWERVENELSRKYKLPAKPASEKINWSREKTSVDFVKYHHKMSLKIPKSQGIDLFKPGGKQLSGIEDAVIRNIQAVNELSEIVRTSFGPNGKNKLIINHLDRLFVTNDAATIVQELEVVHPAAKLIVMASRQQEQEVGDGSNLVLILAGELLKKAENLLIMGLHPSEIVQGYELARNKALESLSSLANGQLDLPPTKSSLAASIKTSLASKQFGNEDFLSDLVSEAVTTVMPKDFTQFNIDNVRVVKIMGGNLYESRVLRGMVFGRQPEGVARNATKAKVAVFTSGIDISQTETKGTVLLKNADEMMNFTRGEEQQIEKILKEIADSGVKVVVAGSQVGDLALHYLNRLDIVVIKVLSKFELRRLCRVVGATPLARLGAPTAEEAGYVDVLETTEIGGDRVTVFRQDNDQLTRTATIVLRGATANHLDDIERAIDDGVNIIKTLLTKDNKFIAGAGGSEMELSKIIESYGDKTPGLNQHAIKKFAEALQIVPTTLSDNAGLNTTEILTKLLSAHSTDKGRDFGIDVDGVTEEGIVNTNDVGIKDSLASKWWSIKYAVESAISVLRVDSIIMSKAAGLAPPQQQGHWDED</sequence>
<evidence type="ECO:0000256" key="9">
    <source>
        <dbReference type="ARBA" id="ARBA00023186"/>
    </source>
</evidence>
<dbReference type="InterPro" id="IPR017998">
    <property type="entry name" value="Chaperone_TCP-1"/>
</dbReference>
<dbReference type="GO" id="GO:0002926">
    <property type="term" value="P:tRNA wobble base 5-methoxycarbonylmethyl-2-thiouridinylation"/>
    <property type="evidence" value="ECO:0007669"/>
    <property type="project" value="TreeGrafter"/>
</dbReference>
<evidence type="ECO:0000256" key="12">
    <source>
        <dbReference type="SAM" id="MobiDB-lite"/>
    </source>
</evidence>
<dbReference type="PANTHER" id="PTHR12747:SF0">
    <property type="entry name" value="ELONGATOR COMPLEX PROTEIN 1"/>
    <property type="match status" value="1"/>
</dbReference>
<evidence type="ECO:0000313" key="19">
    <source>
        <dbReference type="Proteomes" id="UP000310189"/>
    </source>
</evidence>
<dbReference type="SUPFAM" id="SSF52029">
    <property type="entry name" value="GroEL apical domain-like"/>
    <property type="match status" value="1"/>
</dbReference>
<evidence type="ECO:0000259" key="13">
    <source>
        <dbReference type="Pfam" id="PF04762"/>
    </source>
</evidence>
<evidence type="ECO:0000256" key="4">
    <source>
        <dbReference type="ARBA" id="ARBA00008020"/>
    </source>
</evidence>
<dbReference type="InterPro" id="IPR027413">
    <property type="entry name" value="GROEL-like_equatorial_sf"/>
</dbReference>
<dbReference type="Gene3D" id="3.30.260.10">
    <property type="entry name" value="TCP-1-like chaperonin intermediate domain"/>
    <property type="match status" value="1"/>
</dbReference>
<organism evidence="18 19">
    <name type="scientific">Wallemia hederae</name>
    <dbReference type="NCBI Taxonomy" id="1540922"/>
    <lineage>
        <taxon>Eukaryota</taxon>
        <taxon>Fungi</taxon>
        <taxon>Dikarya</taxon>
        <taxon>Basidiomycota</taxon>
        <taxon>Wallemiomycotina</taxon>
        <taxon>Wallemiomycetes</taxon>
        <taxon>Wallemiales</taxon>
        <taxon>Wallemiaceae</taxon>
        <taxon>Wallemia</taxon>
    </lineage>
</organism>
<dbReference type="InterPro" id="IPR027410">
    <property type="entry name" value="TCP-1-like_intermed_sf"/>
</dbReference>
<dbReference type="PRINTS" id="PR00304">
    <property type="entry name" value="TCOMPLEXTCP1"/>
</dbReference>
<dbReference type="InterPro" id="IPR012721">
    <property type="entry name" value="Chap_CCT_theta"/>
</dbReference>
<dbReference type="Pfam" id="PF23925">
    <property type="entry name" value="A-sol_ELP1"/>
    <property type="match status" value="1"/>
</dbReference>
<comment type="similarity">
    <text evidence="3">Belongs to the ELP1/IKA1 family.</text>
</comment>
<dbReference type="EMBL" id="SPNW01000015">
    <property type="protein sequence ID" value="TIA90917.1"/>
    <property type="molecule type" value="Genomic_DNA"/>
</dbReference>
<gene>
    <name evidence="18" type="ORF">E3P99_01325</name>
</gene>
<dbReference type="FunFam" id="3.50.7.10:FF:000008">
    <property type="entry name" value="T-complex protein 1 subunit theta"/>
    <property type="match status" value="1"/>
</dbReference>
<keyword evidence="5" id="KW-0963">Cytoplasm</keyword>
<dbReference type="NCBIfam" id="TIGR02346">
    <property type="entry name" value="chap_CCT_theta"/>
    <property type="match status" value="1"/>
</dbReference>
<evidence type="ECO:0000313" key="18">
    <source>
        <dbReference type="EMBL" id="TIA90917.1"/>
    </source>
</evidence>
<dbReference type="Pfam" id="PF23936">
    <property type="entry name" value="HB_ELP1"/>
    <property type="match status" value="1"/>
</dbReference>
<dbReference type="GO" id="GO:0016887">
    <property type="term" value="F:ATP hydrolysis activity"/>
    <property type="evidence" value="ECO:0007669"/>
    <property type="project" value="InterPro"/>
</dbReference>
<evidence type="ECO:0000256" key="3">
    <source>
        <dbReference type="ARBA" id="ARBA00006086"/>
    </source>
</evidence>
<dbReference type="GO" id="GO:0140662">
    <property type="term" value="F:ATP-dependent protein folding chaperone"/>
    <property type="evidence" value="ECO:0007669"/>
    <property type="project" value="InterPro"/>
</dbReference>
<feature type="domain" description="ELP1 TPR" evidence="15">
    <location>
        <begin position="913"/>
        <end position="1074"/>
    </location>
</feature>
<comment type="pathway">
    <text evidence="2">tRNA modification; 5-methoxycarbonylmethyl-2-thiouridine-tRNA biosynthesis.</text>
</comment>
<dbReference type="InterPro" id="IPR056164">
    <property type="entry name" value="Beta-prop_ELP1_1st"/>
</dbReference>
<comment type="caution">
    <text evidence="18">The sequence shown here is derived from an EMBL/GenBank/DDBJ whole genome shotgun (WGS) entry which is preliminary data.</text>
</comment>
<dbReference type="Proteomes" id="UP000310189">
    <property type="component" value="Unassembled WGS sequence"/>
</dbReference>
<dbReference type="SUPFAM" id="SSF48592">
    <property type="entry name" value="GroEL equatorial domain-like"/>
    <property type="match status" value="1"/>
</dbReference>
<evidence type="ECO:0000256" key="7">
    <source>
        <dbReference type="ARBA" id="ARBA00022741"/>
    </source>
</evidence>
<dbReference type="InterPro" id="IPR056165">
    <property type="entry name" value="Beta-prop_ELP1_2nd"/>
</dbReference>
<dbReference type="InterPro" id="IPR002423">
    <property type="entry name" value="Cpn60/GroEL/TCP-1"/>
</dbReference>
<dbReference type="PANTHER" id="PTHR12747">
    <property type="entry name" value="ELONGATOR COMPLEX PROTEIN 1"/>
    <property type="match status" value="1"/>
</dbReference>
<evidence type="ECO:0000256" key="11">
    <source>
        <dbReference type="RuleBase" id="RU004187"/>
    </source>
</evidence>
<feature type="domain" description="ELP1 three-helical bundle" evidence="17">
    <location>
        <begin position="1084"/>
        <end position="1262"/>
    </location>
</feature>
<feature type="domain" description="ELP1 alpha-solenoid" evidence="16">
    <location>
        <begin position="711"/>
        <end position="905"/>
    </location>
</feature>
<keyword evidence="8 11" id="KW-0067">ATP-binding</keyword>
<dbReference type="GO" id="GO:0005832">
    <property type="term" value="C:chaperonin-containing T-complex"/>
    <property type="evidence" value="ECO:0007669"/>
    <property type="project" value="UniProtKB-ARBA"/>
</dbReference>
<evidence type="ECO:0000259" key="16">
    <source>
        <dbReference type="Pfam" id="PF23925"/>
    </source>
</evidence>
<dbReference type="SUPFAM" id="SSF54849">
    <property type="entry name" value="GroEL-intermediate domain like"/>
    <property type="match status" value="1"/>
</dbReference>